<dbReference type="AlphaFoldDB" id="A0A074JML0"/>
<comment type="caution">
    <text evidence="7">The sequence shown here is derived from an EMBL/GenBank/DDBJ whole genome shotgun (WGS) entry which is preliminary data.</text>
</comment>
<dbReference type="eggNOG" id="COG4191">
    <property type="taxonomic scope" value="Bacteria"/>
</dbReference>
<dbReference type="SMART" id="SM00388">
    <property type="entry name" value="HisKA"/>
    <property type="match status" value="1"/>
</dbReference>
<dbReference type="PANTHER" id="PTHR43065:SF42">
    <property type="entry name" value="TWO-COMPONENT SENSOR PPRA"/>
    <property type="match status" value="1"/>
</dbReference>
<evidence type="ECO:0000256" key="4">
    <source>
        <dbReference type="SAM" id="Phobius"/>
    </source>
</evidence>
<evidence type="ECO:0000256" key="1">
    <source>
        <dbReference type="ARBA" id="ARBA00000085"/>
    </source>
</evidence>
<dbReference type="SMART" id="SM00387">
    <property type="entry name" value="HATPase_c"/>
    <property type="match status" value="1"/>
</dbReference>
<dbReference type="Pfam" id="PF12974">
    <property type="entry name" value="Phosphonate-bd"/>
    <property type="match status" value="1"/>
</dbReference>
<dbReference type="EMBL" id="AUNB01000031">
    <property type="protein sequence ID" value="KEO58891.1"/>
    <property type="molecule type" value="Genomic_DNA"/>
</dbReference>
<dbReference type="SUPFAM" id="SSF55874">
    <property type="entry name" value="ATPase domain of HSP90 chaperone/DNA topoisomerase II/histidine kinase"/>
    <property type="match status" value="1"/>
</dbReference>
<dbReference type="InterPro" id="IPR004358">
    <property type="entry name" value="Sig_transdc_His_kin-like_C"/>
</dbReference>
<feature type="signal peptide" evidence="5">
    <location>
        <begin position="1"/>
        <end position="28"/>
    </location>
</feature>
<evidence type="ECO:0000256" key="2">
    <source>
        <dbReference type="ARBA" id="ARBA00012438"/>
    </source>
</evidence>
<comment type="catalytic activity">
    <reaction evidence="1">
        <text>ATP + protein L-histidine = ADP + protein N-phospho-L-histidine.</text>
        <dbReference type="EC" id="2.7.13.3"/>
    </reaction>
</comment>
<dbReference type="GO" id="GO:0000155">
    <property type="term" value="F:phosphorelay sensor kinase activity"/>
    <property type="evidence" value="ECO:0007669"/>
    <property type="project" value="InterPro"/>
</dbReference>
<organism evidence="7 8">
    <name type="scientific">Thioclava indica</name>
    <dbReference type="NCBI Taxonomy" id="1353528"/>
    <lineage>
        <taxon>Bacteria</taxon>
        <taxon>Pseudomonadati</taxon>
        <taxon>Pseudomonadota</taxon>
        <taxon>Alphaproteobacteria</taxon>
        <taxon>Rhodobacterales</taxon>
        <taxon>Paracoccaceae</taxon>
        <taxon>Thioclava</taxon>
    </lineage>
</organism>
<dbReference type="Gene3D" id="3.30.565.10">
    <property type="entry name" value="Histidine kinase-like ATPase, C-terminal domain"/>
    <property type="match status" value="1"/>
</dbReference>
<sequence length="597" mass="65638">MAARFQAAGRHVLAMLACLIVLAPAAQAKETLRIGVLDYLGSDHSLSHWEPTEAALDTALPGYDFHFEPLDIHQLDAALAAQKLDFVITNPGNYAELEYRYHISRLATAQSDQPVGSTLVTTEDLTTLGDLAGRKLAITAPEAFGGFQVIWSEMLNADPRLPAKVQLEVTGYPMQRAAQAVLDGRADAAVLRPCMLEKLQREDPARYGALHAFALQPSEQTQCALSSPVYPGWPLAKARATSPELAKQVAIALMQMPSGNRWTVPLDYQPVHELLRQLQLGPYARTGPVNLRDFIADYRDWLIALAVALIFWALYSVRIETLVRRRTRALDLANTQLKQEMIERERAEAADRLHMRELEHVARLSILGEMASSIAHELNQPLSAISNYAQGCMLRLQTGSFTQADMETASGEIAAQAERAATVIRRIRAFVRKRETQRAPIKICELLAECSSLYEAQTHRAGVRVEVMCAQGLAQVTGDRVHLTQVILNLVQNAVDAMAQTDPDQRRILINAERAEEPGRGAGICLSVRDRGTGMSETAMAHFAEAFYTTKPEGIGLGLALSRSIIEAHGGWMRAQRPADGVGLRVAIWLPIGEDTP</sequence>
<dbReference type="Gene3D" id="1.10.287.130">
    <property type="match status" value="1"/>
</dbReference>
<feature type="domain" description="Histidine kinase" evidence="6">
    <location>
        <begin position="373"/>
        <end position="594"/>
    </location>
</feature>
<dbReference type="InterPro" id="IPR036890">
    <property type="entry name" value="HATPase_C_sf"/>
</dbReference>
<protein>
    <recommendedName>
        <fullName evidence="2">histidine kinase</fullName>
        <ecNumber evidence="2">2.7.13.3</ecNumber>
    </recommendedName>
</protein>
<dbReference type="InterPro" id="IPR003661">
    <property type="entry name" value="HisK_dim/P_dom"/>
</dbReference>
<evidence type="ECO:0000256" key="5">
    <source>
        <dbReference type="SAM" id="SignalP"/>
    </source>
</evidence>
<dbReference type="STRING" id="1353528.DT23_15885"/>
<dbReference type="Proteomes" id="UP000027471">
    <property type="component" value="Unassembled WGS sequence"/>
</dbReference>
<accession>A0A074JML0</accession>
<gene>
    <name evidence="7" type="ORF">DT23_15885</name>
</gene>
<keyword evidence="3" id="KW-0597">Phosphoprotein</keyword>
<reference evidence="7 8" key="1">
    <citation type="journal article" date="2015" name="Antonie Van Leeuwenhoek">
        <title>Thioclava indica sp. nov., isolated from surface seawater of the Indian Ocean.</title>
        <authorList>
            <person name="Liu Y."/>
            <person name="Lai Q."/>
            <person name="Du J."/>
            <person name="Xu H."/>
            <person name="Jiang L."/>
            <person name="Shao Z."/>
        </authorList>
    </citation>
    <scope>NUCLEOTIDE SEQUENCE [LARGE SCALE GENOMIC DNA]</scope>
    <source>
        <strain evidence="7 8">DT23-4</strain>
    </source>
</reference>
<keyword evidence="4" id="KW-1133">Transmembrane helix</keyword>
<dbReference type="InterPro" id="IPR005467">
    <property type="entry name" value="His_kinase_dom"/>
</dbReference>
<dbReference type="InterPro" id="IPR003594">
    <property type="entry name" value="HATPase_dom"/>
</dbReference>
<keyword evidence="4" id="KW-0472">Membrane</keyword>
<dbReference type="CDD" id="cd00082">
    <property type="entry name" value="HisKA"/>
    <property type="match status" value="1"/>
</dbReference>
<keyword evidence="5" id="KW-0732">Signal</keyword>
<dbReference type="PROSITE" id="PS50109">
    <property type="entry name" value="HIS_KIN"/>
    <property type="match status" value="1"/>
</dbReference>
<dbReference type="eggNOG" id="COG0715">
    <property type="taxonomic scope" value="Bacteria"/>
</dbReference>
<dbReference type="Pfam" id="PF02518">
    <property type="entry name" value="HATPase_c"/>
    <property type="match status" value="1"/>
</dbReference>
<dbReference type="PANTHER" id="PTHR43065">
    <property type="entry name" value="SENSOR HISTIDINE KINASE"/>
    <property type="match status" value="1"/>
</dbReference>
<name>A0A074JML0_9RHOB</name>
<dbReference type="InterPro" id="IPR036097">
    <property type="entry name" value="HisK_dim/P_sf"/>
</dbReference>
<dbReference type="Pfam" id="PF00512">
    <property type="entry name" value="HisKA"/>
    <property type="match status" value="1"/>
</dbReference>
<evidence type="ECO:0000313" key="8">
    <source>
        <dbReference type="Proteomes" id="UP000027471"/>
    </source>
</evidence>
<dbReference type="SUPFAM" id="SSF47384">
    <property type="entry name" value="Homodimeric domain of signal transducing histidine kinase"/>
    <property type="match status" value="1"/>
</dbReference>
<dbReference type="EC" id="2.7.13.3" evidence="2"/>
<feature type="chain" id="PRO_5001696475" description="histidine kinase" evidence="5">
    <location>
        <begin position="29"/>
        <end position="597"/>
    </location>
</feature>
<dbReference type="Gene3D" id="3.40.190.10">
    <property type="entry name" value="Periplasmic binding protein-like II"/>
    <property type="match status" value="2"/>
</dbReference>
<keyword evidence="8" id="KW-1185">Reference proteome</keyword>
<dbReference type="SUPFAM" id="SSF53850">
    <property type="entry name" value="Periplasmic binding protein-like II"/>
    <property type="match status" value="1"/>
</dbReference>
<evidence type="ECO:0000313" key="7">
    <source>
        <dbReference type="EMBL" id="KEO58891.1"/>
    </source>
</evidence>
<dbReference type="PRINTS" id="PR00344">
    <property type="entry name" value="BCTRLSENSOR"/>
</dbReference>
<keyword evidence="4" id="KW-0812">Transmembrane</keyword>
<evidence type="ECO:0000259" key="6">
    <source>
        <dbReference type="PROSITE" id="PS50109"/>
    </source>
</evidence>
<feature type="transmembrane region" description="Helical" evidence="4">
    <location>
        <begin position="301"/>
        <end position="319"/>
    </location>
</feature>
<evidence type="ECO:0000256" key="3">
    <source>
        <dbReference type="ARBA" id="ARBA00022553"/>
    </source>
</evidence>
<proteinExistence type="predicted"/>